<evidence type="ECO:0000313" key="3">
    <source>
        <dbReference type="RefSeq" id="XP_050943663.1"/>
    </source>
</evidence>
<evidence type="ECO:0000256" key="1">
    <source>
        <dbReference type="SAM" id="MobiDB-lite"/>
    </source>
</evidence>
<name>A0ABM3L0U4_CUCME</name>
<proteinExistence type="predicted"/>
<feature type="region of interest" description="Disordered" evidence="1">
    <location>
        <begin position="1"/>
        <end position="25"/>
    </location>
</feature>
<reference evidence="3" key="1">
    <citation type="submission" date="2025-08" db="UniProtKB">
        <authorList>
            <consortium name="RefSeq"/>
        </authorList>
    </citation>
    <scope>IDENTIFICATION</scope>
    <source>
        <tissue evidence="3">Stem</tissue>
    </source>
</reference>
<feature type="compositionally biased region" description="Polar residues" evidence="1">
    <location>
        <begin position="16"/>
        <end position="25"/>
    </location>
</feature>
<dbReference type="RefSeq" id="XP_050943663.1">
    <property type="nucleotide sequence ID" value="XM_051087706.1"/>
</dbReference>
<accession>A0ABM3L0U4</accession>
<dbReference type="Proteomes" id="UP001652600">
    <property type="component" value="Chromosome 7"/>
</dbReference>
<evidence type="ECO:0000313" key="2">
    <source>
        <dbReference type="Proteomes" id="UP001652600"/>
    </source>
</evidence>
<organism evidence="2 3">
    <name type="scientific">Cucumis melo</name>
    <name type="common">Muskmelon</name>
    <dbReference type="NCBI Taxonomy" id="3656"/>
    <lineage>
        <taxon>Eukaryota</taxon>
        <taxon>Viridiplantae</taxon>
        <taxon>Streptophyta</taxon>
        <taxon>Embryophyta</taxon>
        <taxon>Tracheophyta</taxon>
        <taxon>Spermatophyta</taxon>
        <taxon>Magnoliopsida</taxon>
        <taxon>eudicotyledons</taxon>
        <taxon>Gunneridae</taxon>
        <taxon>Pentapetalae</taxon>
        <taxon>rosids</taxon>
        <taxon>fabids</taxon>
        <taxon>Cucurbitales</taxon>
        <taxon>Cucurbitaceae</taxon>
        <taxon>Benincaseae</taxon>
        <taxon>Cucumis</taxon>
    </lineage>
</organism>
<protein>
    <submittedName>
        <fullName evidence="3">Extensin-like</fullName>
    </submittedName>
</protein>
<sequence length="230" mass="24356">MVNTRKGSYVPKQSEDASNVITSSPLPVQHANVRVGESVAPVSPAVHAQRASEATKPSETVITERLPSDPSGFIHSQESSSTEGVFIPTPGSPRRSPAISLGHSPSVHPPQSKLPTSQPDAVPAHIPGIATAACEEQTDGSQNDDQCASFNQADMPPEDIPPPTDNPIAPSSEGRTESPKGSKPPKRKPQQARRNVTTKSGRKKIPTNVPSVPIDGFFFTTRKAFNTGSF</sequence>
<feature type="compositionally biased region" description="Polar residues" evidence="1">
    <location>
        <begin position="139"/>
        <end position="152"/>
    </location>
</feature>
<dbReference type="GeneID" id="127150296"/>
<keyword evidence="2" id="KW-1185">Reference proteome</keyword>
<feature type="region of interest" description="Disordered" evidence="1">
    <location>
        <begin position="44"/>
        <end position="215"/>
    </location>
</feature>
<gene>
    <name evidence="3" type="primary">LOC127150296</name>
</gene>
<feature type="compositionally biased region" description="Polar residues" evidence="1">
    <location>
        <begin position="74"/>
        <end position="83"/>
    </location>
</feature>